<dbReference type="Proteomes" id="UP000565576">
    <property type="component" value="Unassembled WGS sequence"/>
</dbReference>
<protein>
    <submittedName>
        <fullName evidence="1">Uncharacterized protein</fullName>
    </submittedName>
</protein>
<dbReference type="AlphaFoldDB" id="A0A7X0IUT3"/>
<name>A0A7X0IUT3_9HYPH</name>
<proteinExistence type="predicted"/>
<organism evidence="1 2">
    <name type="scientific">Rhizobium lusitanum</name>
    <dbReference type="NCBI Taxonomy" id="293958"/>
    <lineage>
        <taxon>Bacteria</taxon>
        <taxon>Pseudomonadati</taxon>
        <taxon>Pseudomonadota</taxon>
        <taxon>Alphaproteobacteria</taxon>
        <taxon>Hyphomicrobiales</taxon>
        <taxon>Rhizobiaceae</taxon>
        <taxon>Rhizobium/Agrobacterium group</taxon>
        <taxon>Rhizobium</taxon>
    </lineage>
</organism>
<evidence type="ECO:0000313" key="2">
    <source>
        <dbReference type="Proteomes" id="UP000565576"/>
    </source>
</evidence>
<sequence>MGPLAVRGASGAMVGYFHELGQIEIGREPFARVAQSLRQHPLVSYLL</sequence>
<reference evidence="1 2" key="1">
    <citation type="submission" date="2020-08" db="EMBL/GenBank/DDBJ databases">
        <title>Genomic Encyclopedia of Type Strains, Phase IV (KMG-V): Genome sequencing to study the core and pangenomes of soil and plant-associated prokaryotes.</title>
        <authorList>
            <person name="Whitman W."/>
        </authorList>
    </citation>
    <scope>NUCLEOTIDE SEQUENCE [LARGE SCALE GENOMIC DNA]</scope>
    <source>
        <strain evidence="1 2">SEMIA 4060</strain>
    </source>
</reference>
<gene>
    <name evidence="1" type="ORF">GGD46_003371</name>
</gene>
<comment type="caution">
    <text evidence="1">The sequence shown here is derived from an EMBL/GenBank/DDBJ whole genome shotgun (WGS) entry which is preliminary data.</text>
</comment>
<dbReference type="EMBL" id="JACHBG010000007">
    <property type="protein sequence ID" value="MBB6486076.1"/>
    <property type="molecule type" value="Genomic_DNA"/>
</dbReference>
<evidence type="ECO:0000313" key="1">
    <source>
        <dbReference type="EMBL" id="MBB6486076.1"/>
    </source>
</evidence>
<accession>A0A7X0IUT3</accession>